<reference evidence="2" key="1">
    <citation type="submission" date="2022-07" db="EMBL/GenBank/DDBJ databases">
        <title>Genome Sequence of Leucocoprinus birnbaumii.</title>
        <authorList>
            <person name="Buettner E."/>
        </authorList>
    </citation>
    <scope>NUCLEOTIDE SEQUENCE</scope>
    <source>
        <strain evidence="2">VT141</strain>
    </source>
</reference>
<feature type="transmembrane region" description="Helical" evidence="1">
    <location>
        <begin position="233"/>
        <end position="254"/>
    </location>
</feature>
<keyword evidence="1" id="KW-1133">Transmembrane helix</keyword>
<evidence type="ECO:0000313" key="3">
    <source>
        <dbReference type="Proteomes" id="UP001213000"/>
    </source>
</evidence>
<sequence length="354" mass="40032">MTLAPFTISLAHAPLILYFALILGLLIIILPSITRRDYSRRALLFLFLSFLALLTTWYYMLVYFKRSYVESALRHNVSPPNWSSRQWLQSTSLFHEAWSYVSADSKRWWWSHILCSWTAGSLTVFLLTEARRGTVRYAWAYMLLGQVVAISFAQGLFLVAVSLSPKRTRTITSQPSPALASSSILSSLTVLLTPFTVDTIYYLPNLLAMHFLLIIPLVPSFSSFHSIPILSSLRYSSLYLVLTILSLISRMPSLQPSLLSVDSIYHTLVHQHPAQSSISFDVVFTSIIFATWIILDQKTNVILGQKLLLFTLGAPLGVGVWGGVYLYIRERGFESIQSHKGDTSTEARREKRLA</sequence>
<feature type="transmembrane region" description="Helical" evidence="1">
    <location>
        <begin position="200"/>
        <end position="221"/>
    </location>
</feature>
<accession>A0AAD5YY09</accession>
<organism evidence="2 3">
    <name type="scientific">Leucocoprinus birnbaumii</name>
    <dbReference type="NCBI Taxonomy" id="56174"/>
    <lineage>
        <taxon>Eukaryota</taxon>
        <taxon>Fungi</taxon>
        <taxon>Dikarya</taxon>
        <taxon>Basidiomycota</taxon>
        <taxon>Agaricomycotina</taxon>
        <taxon>Agaricomycetes</taxon>
        <taxon>Agaricomycetidae</taxon>
        <taxon>Agaricales</taxon>
        <taxon>Agaricineae</taxon>
        <taxon>Agaricaceae</taxon>
        <taxon>Leucocoprinus</taxon>
    </lineage>
</organism>
<protein>
    <submittedName>
        <fullName evidence="2">Uncharacterized protein</fullName>
    </submittedName>
</protein>
<name>A0AAD5YY09_9AGAR</name>
<keyword evidence="1" id="KW-0472">Membrane</keyword>
<dbReference type="EMBL" id="JANIEX010000160">
    <property type="protein sequence ID" value="KAJ3572017.1"/>
    <property type="molecule type" value="Genomic_DNA"/>
</dbReference>
<feature type="transmembrane region" description="Helical" evidence="1">
    <location>
        <begin position="139"/>
        <end position="163"/>
    </location>
</feature>
<evidence type="ECO:0000313" key="2">
    <source>
        <dbReference type="EMBL" id="KAJ3572017.1"/>
    </source>
</evidence>
<comment type="caution">
    <text evidence="2">The sequence shown here is derived from an EMBL/GenBank/DDBJ whole genome shotgun (WGS) entry which is preliminary data.</text>
</comment>
<feature type="transmembrane region" description="Helical" evidence="1">
    <location>
        <begin position="42"/>
        <end position="60"/>
    </location>
</feature>
<feature type="transmembrane region" description="Helical" evidence="1">
    <location>
        <begin position="307"/>
        <end position="328"/>
    </location>
</feature>
<keyword evidence="1" id="KW-0812">Transmembrane</keyword>
<gene>
    <name evidence="2" type="ORF">NP233_g3362</name>
</gene>
<dbReference type="InterPro" id="IPR021362">
    <property type="entry name" value="DUF2834"/>
</dbReference>
<keyword evidence="3" id="KW-1185">Reference proteome</keyword>
<feature type="transmembrane region" description="Helical" evidence="1">
    <location>
        <begin position="6"/>
        <end position="30"/>
    </location>
</feature>
<proteinExistence type="predicted"/>
<feature type="transmembrane region" description="Helical" evidence="1">
    <location>
        <begin position="108"/>
        <end position="127"/>
    </location>
</feature>
<evidence type="ECO:0000256" key="1">
    <source>
        <dbReference type="SAM" id="Phobius"/>
    </source>
</evidence>
<dbReference type="Proteomes" id="UP001213000">
    <property type="component" value="Unassembled WGS sequence"/>
</dbReference>
<dbReference type="Pfam" id="PF11196">
    <property type="entry name" value="DUF2834"/>
    <property type="match status" value="1"/>
</dbReference>
<dbReference type="AlphaFoldDB" id="A0AAD5YY09"/>
<feature type="transmembrane region" description="Helical" evidence="1">
    <location>
        <begin position="274"/>
        <end position="295"/>
    </location>
</feature>